<dbReference type="NCBIfam" id="TIGR01730">
    <property type="entry name" value="RND_mfp"/>
    <property type="match status" value="1"/>
</dbReference>
<evidence type="ECO:0000259" key="5">
    <source>
        <dbReference type="Pfam" id="PF25917"/>
    </source>
</evidence>
<evidence type="ECO:0000259" key="6">
    <source>
        <dbReference type="Pfam" id="PF25944"/>
    </source>
</evidence>
<accession>A0A8J7RM67</accession>
<dbReference type="Gene3D" id="2.40.420.20">
    <property type="match status" value="1"/>
</dbReference>
<dbReference type="Pfam" id="PF25967">
    <property type="entry name" value="RND-MFP_C"/>
    <property type="match status" value="1"/>
</dbReference>
<dbReference type="Pfam" id="PF25917">
    <property type="entry name" value="BSH_RND"/>
    <property type="match status" value="1"/>
</dbReference>
<protein>
    <submittedName>
        <fullName evidence="8">Efflux RND transporter periplasmic adaptor subunit</fullName>
    </submittedName>
</protein>
<feature type="domain" description="Multidrug resistance protein MdtA-like barrel-sandwich hybrid" evidence="5">
    <location>
        <begin position="74"/>
        <end position="215"/>
    </location>
</feature>
<dbReference type="SUPFAM" id="SSF111369">
    <property type="entry name" value="HlyD-like secretion proteins"/>
    <property type="match status" value="1"/>
</dbReference>
<dbReference type="AlphaFoldDB" id="A0A8J7RM67"/>
<dbReference type="Gene3D" id="1.10.287.470">
    <property type="entry name" value="Helix hairpin bin"/>
    <property type="match status" value="1"/>
</dbReference>
<feature type="domain" description="Multidrug resistance protein MdtA-like C-terminal permuted SH3" evidence="7">
    <location>
        <begin position="316"/>
        <end position="375"/>
    </location>
</feature>
<comment type="caution">
    <text evidence="8">The sequence shown here is derived from an EMBL/GenBank/DDBJ whole genome shotgun (WGS) entry which is preliminary data.</text>
</comment>
<feature type="chain" id="PRO_5035296682" evidence="3">
    <location>
        <begin position="37"/>
        <end position="393"/>
    </location>
</feature>
<dbReference type="InterPro" id="IPR058624">
    <property type="entry name" value="MdtA-like_HH"/>
</dbReference>
<dbReference type="FunFam" id="2.40.420.20:FF:000001">
    <property type="entry name" value="Efflux RND transporter periplasmic adaptor subunit"/>
    <property type="match status" value="1"/>
</dbReference>
<feature type="domain" description="Multidrug resistance protein MdtA-like beta-barrel" evidence="6">
    <location>
        <begin position="242"/>
        <end position="307"/>
    </location>
</feature>
<evidence type="ECO:0000259" key="7">
    <source>
        <dbReference type="Pfam" id="PF25967"/>
    </source>
</evidence>
<dbReference type="InterPro" id="IPR006143">
    <property type="entry name" value="RND_pump_MFP"/>
</dbReference>
<dbReference type="GO" id="GO:0030313">
    <property type="term" value="C:cell envelope"/>
    <property type="evidence" value="ECO:0007669"/>
    <property type="project" value="UniProtKB-SubCell"/>
</dbReference>
<dbReference type="Pfam" id="PF25944">
    <property type="entry name" value="Beta-barrel_RND"/>
    <property type="match status" value="1"/>
</dbReference>
<gene>
    <name evidence="8" type="ORF">J5Y06_06505</name>
</gene>
<keyword evidence="3" id="KW-0732">Signal</keyword>
<dbReference type="Gene3D" id="2.40.50.100">
    <property type="match status" value="1"/>
</dbReference>
<evidence type="ECO:0000313" key="8">
    <source>
        <dbReference type="EMBL" id="MBP0438294.1"/>
    </source>
</evidence>
<feature type="domain" description="Multidrug resistance protein MdtA-like alpha-helical hairpin" evidence="4">
    <location>
        <begin position="115"/>
        <end position="183"/>
    </location>
</feature>
<feature type="signal peptide" evidence="3">
    <location>
        <begin position="1"/>
        <end position="36"/>
    </location>
</feature>
<dbReference type="Proteomes" id="UP000666240">
    <property type="component" value="Unassembled WGS sequence"/>
</dbReference>
<dbReference type="GO" id="GO:0046677">
    <property type="term" value="P:response to antibiotic"/>
    <property type="evidence" value="ECO:0007669"/>
    <property type="project" value="TreeGrafter"/>
</dbReference>
<evidence type="ECO:0000256" key="2">
    <source>
        <dbReference type="ARBA" id="ARBA00009477"/>
    </source>
</evidence>
<dbReference type="RefSeq" id="WP_209334204.1">
    <property type="nucleotide sequence ID" value="NZ_JAGIYY010000001.1"/>
</dbReference>
<organism evidence="8 9">
    <name type="scientific">Tianweitania sediminis</name>
    <dbReference type="NCBI Taxonomy" id="1502156"/>
    <lineage>
        <taxon>Bacteria</taxon>
        <taxon>Pseudomonadati</taxon>
        <taxon>Pseudomonadota</taxon>
        <taxon>Alphaproteobacteria</taxon>
        <taxon>Hyphomicrobiales</taxon>
        <taxon>Phyllobacteriaceae</taxon>
        <taxon>Tianweitania</taxon>
    </lineage>
</organism>
<dbReference type="InterPro" id="IPR058627">
    <property type="entry name" value="MdtA-like_C"/>
</dbReference>
<dbReference type="Pfam" id="PF25876">
    <property type="entry name" value="HH_MFP_RND"/>
    <property type="match status" value="1"/>
</dbReference>
<dbReference type="InterPro" id="IPR058625">
    <property type="entry name" value="MdtA-like_BSH"/>
</dbReference>
<dbReference type="EMBL" id="JAGIYY010000001">
    <property type="protein sequence ID" value="MBP0438294.1"/>
    <property type="molecule type" value="Genomic_DNA"/>
</dbReference>
<dbReference type="PANTHER" id="PTHR30158">
    <property type="entry name" value="ACRA/E-RELATED COMPONENT OF DRUG EFFLUX TRANSPORTER"/>
    <property type="match status" value="1"/>
</dbReference>
<evidence type="ECO:0000256" key="3">
    <source>
        <dbReference type="SAM" id="SignalP"/>
    </source>
</evidence>
<comment type="similarity">
    <text evidence="2">Belongs to the membrane fusion protein (MFP) (TC 8.A.1) family.</text>
</comment>
<comment type="subcellular location">
    <subcellularLocation>
        <location evidence="1">Cell envelope</location>
    </subcellularLocation>
</comment>
<evidence type="ECO:0000256" key="1">
    <source>
        <dbReference type="ARBA" id="ARBA00004196"/>
    </source>
</evidence>
<evidence type="ECO:0000313" key="9">
    <source>
        <dbReference type="Proteomes" id="UP000666240"/>
    </source>
</evidence>
<dbReference type="Gene3D" id="2.40.30.170">
    <property type="match status" value="1"/>
</dbReference>
<name>A0A8J7RM67_9HYPH</name>
<sequence>MPPKIKNWALWGTGLSVAALIAAASFYVETPSGANAAPAAVAAAPAVPVKVAAVETRSVTTWQEFSGRLEAVDRVELRPRVAGAIRSVHFREGGLVKAGDLLFSIDPEPYKAAVAEAQGLVASAEARLELAATELTRGKALAAKSTIAQSDLAQRQSTYSDAAAALQSAQASLKVAQLNLDYTQITAPISGRVGKIDVSAGNLVAGGSASTALTTIVSIDPIYASFDVSEGFAAGVLSELPVNNGVTAIDQIPVEVATLAADAEPVRGKLQFVDNHINPASGTIRVRAEFVNPDGRLIPGQFVRLRMGQPEAKDRVLISERAVGTDQDKKFVFVVNDANTVDYRPVELGTTVDGMRVVESGLTAGDRIVVSGLQRIRPGVLVAPEIEAQVAAK</sequence>
<proteinExistence type="inferred from homology"/>
<evidence type="ECO:0000259" key="4">
    <source>
        <dbReference type="Pfam" id="PF25876"/>
    </source>
</evidence>
<reference evidence="8" key="1">
    <citation type="submission" date="2021-03" db="EMBL/GenBank/DDBJ databases">
        <title>Genome sequencing and assembly of Tianweitania sediminis.</title>
        <authorList>
            <person name="Chhetri G."/>
        </authorList>
    </citation>
    <scope>NUCLEOTIDE SEQUENCE</scope>
    <source>
        <strain evidence="8">Z8</strain>
    </source>
</reference>
<dbReference type="PANTHER" id="PTHR30158:SF10">
    <property type="entry name" value="CATION EFFLUX PUMP"/>
    <property type="match status" value="1"/>
</dbReference>
<dbReference type="GO" id="GO:0022857">
    <property type="term" value="F:transmembrane transporter activity"/>
    <property type="evidence" value="ECO:0007669"/>
    <property type="project" value="InterPro"/>
</dbReference>
<keyword evidence="9" id="KW-1185">Reference proteome</keyword>
<dbReference type="GO" id="GO:0005886">
    <property type="term" value="C:plasma membrane"/>
    <property type="evidence" value="ECO:0007669"/>
    <property type="project" value="TreeGrafter"/>
</dbReference>
<dbReference type="InterPro" id="IPR058626">
    <property type="entry name" value="MdtA-like_b-barrel"/>
</dbReference>